<dbReference type="InterPro" id="IPR001969">
    <property type="entry name" value="Aspartic_peptidase_AS"/>
</dbReference>
<reference evidence="4" key="1">
    <citation type="journal article" date="2019" name="Int. J. Syst. Evol. Microbiol.">
        <title>The Global Catalogue of Microorganisms (GCM) 10K type strain sequencing project: providing services to taxonomists for standard genome sequencing and annotation.</title>
        <authorList>
            <consortium name="The Broad Institute Genomics Platform"/>
            <consortium name="The Broad Institute Genome Sequencing Center for Infectious Disease"/>
            <person name="Wu L."/>
            <person name="Ma J."/>
        </authorList>
    </citation>
    <scope>NUCLEOTIDE SEQUENCE [LARGE SCALE GENOMIC DNA]</scope>
    <source>
        <strain evidence="4">CGMCC 1.10106</strain>
    </source>
</reference>
<evidence type="ECO:0000313" key="3">
    <source>
        <dbReference type="EMBL" id="GGA46569.1"/>
    </source>
</evidence>
<evidence type="ECO:0000259" key="2">
    <source>
        <dbReference type="PROSITE" id="PS50175"/>
    </source>
</evidence>
<proteinExistence type="predicted"/>
<accession>A0ABQ1GM81</accession>
<dbReference type="Proteomes" id="UP000618591">
    <property type="component" value="Unassembled WGS sequence"/>
</dbReference>
<dbReference type="RefSeq" id="WP_188446334.1">
    <property type="nucleotide sequence ID" value="NZ_BMDW01000007.1"/>
</dbReference>
<dbReference type="InterPro" id="IPR034122">
    <property type="entry name" value="Retropepsin-like_bacterial"/>
</dbReference>
<dbReference type="PROSITE" id="PS00141">
    <property type="entry name" value="ASP_PROTEASE"/>
    <property type="match status" value="1"/>
</dbReference>
<gene>
    <name evidence="3" type="ORF">GCM10011395_16040</name>
</gene>
<evidence type="ECO:0000313" key="4">
    <source>
        <dbReference type="Proteomes" id="UP000618591"/>
    </source>
</evidence>
<feature type="domain" description="Peptidase A2" evidence="2">
    <location>
        <begin position="76"/>
        <end position="154"/>
    </location>
</feature>
<protein>
    <recommendedName>
        <fullName evidence="2">Peptidase A2 domain-containing protein</fullName>
    </recommendedName>
</protein>
<dbReference type="Gene3D" id="2.40.70.10">
    <property type="entry name" value="Acid Proteases"/>
    <property type="match status" value="1"/>
</dbReference>
<dbReference type="InterPro" id="IPR021109">
    <property type="entry name" value="Peptidase_aspartic_dom_sf"/>
</dbReference>
<evidence type="ECO:0000256" key="1">
    <source>
        <dbReference type="ARBA" id="ARBA00022801"/>
    </source>
</evidence>
<keyword evidence="4" id="KW-1185">Reference proteome</keyword>
<dbReference type="InterPro" id="IPR011969">
    <property type="entry name" value="Clan_AA_Asp_peptidase_C"/>
</dbReference>
<dbReference type="CDD" id="cd05483">
    <property type="entry name" value="retropepsin_like_bacteria"/>
    <property type="match status" value="1"/>
</dbReference>
<dbReference type="NCBIfam" id="TIGR02281">
    <property type="entry name" value="clan_AA_DTGA"/>
    <property type="match status" value="1"/>
</dbReference>
<dbReference type="Pfam" id="PF13975">
    <property type="entry name" value="gag-asp_proteas"/>
    <property type="match status" value="1"/>
</dbReference>
<organism evidence="3 4">
    <name type="scientific">Sphingomonas psychrolutea</name>
    <dbReference type="NCBI Taxonomy" id="1259676"/>
    <lineage>
        <taxon>Bacteria</taxon>
        <taxon>Pseudomonadati</taxon>
        <taxon>Pseudomonadota</taxon>
        <taxon>Alphaproteobacteria</taxon>
        <taxon>Sphingomonadales</taxon>
        <taxon>Sphingomonadaceae</taxon>
        <taxon>Sphingomonas</taxon>
    </lineage>
</organism>
<dbReference type="PROSITE" id="PS50175">
    <property type="entry name" value="ASP_PROT_RETROV"/>
    <property type="match status" value="1"/>
</dbReference>
<dbReference type="SUPFAM" id="SSF50630">
    <property type="entry name" value="Acid proteases"/>
    <property type="match status" value="1"/>
</dbReference>
<name>A0ABQ1GM81_9SPHN</name>
<sequence length="171" mass="17945">MKLALGSVVIVGIGIGLALPAAKRPPAPAPAPMTATVAAAPTAGGTAPRDVPVPTRIERSNSGHFLTVAEVNQEPIRFLVDTGADTVALTMADARRAHVDFDPDRFEIVGKGADGDVLGQEVRIADIVLDGKRVSDVRGVVLQDSEMSLLGQTYLRHIDTVKISDDAMTLE</sequence>
<dbReference type="EMBL" id="BMDW01000007">
    <property type="protein sequence ID" value="GGA46569.1"/>
    <property type="molecule type" value="Genomic_DNA"/>
</dbReference>
<comment type="caution">
    <text evidence="3">The sequence shown here is derived from an EMBL/GenBank/DDBJ whole genome shotgun (WGS) entry which is preliminary data.</text>
</comment>
<keyword evidence="1" id="KW-0378">Hydrolase</keyword>
<dbReference type="InterPro" id="IPR001995">
    <property type="entry name" value="Peptidase_A2_cat"/>
</dbReference>